<gene>
    <name evidence="6 10" type="primary">pdxH</name>
    <name evidence="10" type="ORF">ABOZ73_04110</name>
</gene>
<keyword evidence="2 6" id="KW-0285">Flavoprotein</keyword>
<feature type="binding site" evidence="6 7">
    <location>
        <position position="92"/>
    </location>
    <ligand>
        <name>FMN</name>
        <dbReference type="ChEBI" id="CHEBI:58210"/>
    </ligand>
</feature>
<comment type="caution">
    <text evidence="6">Lacks conserved residue(s) required for the propagation of feature annotation.</text>
</comment>
<comment type="catalytic activity">
    <reaction evidence="6">
        <text>pyridoxine 5'-phosphate + O2 = pyridoxal 5'-phosphate + H2O2</text>
        <dbReference type="Rhea" id="RHEA:15149"/>
        <dbReference type="ChEBI" id="CHEBI:15379"/>
        <dbReference type="ChEBI" id="CHEBI:16240"/>
        <dbReference type="ChEBI" id="CHEBI:58589"/>
        <dbReference type="ChEBI" id="CHEBI:597326"/>
        <dbReference type="EC" id="1.4.3.5"/>
    </reaction>
</comment>
<comment type="subunit">
    <text evidence="6">Homodimer.</text>
</comment>
<comment type="similarity">
    <text evidence="1 6">Belongs to the pyridoxamine 5'-phosphate oxidase family.</text>
</comment>
<name>A0AB39KWA3_9CAUL</name>
<proteinExistence type="inferred from homology"/>
<dbReference type="AlphaFoldDB" id="A0AB39KWA3"/>
<dbReference type="Pfam" id="PF01243">
    <property type="entry name" value="PNPOx_N"/>
    <property type="match status" value="1"/>
</dbReference>
<feature type="domain" description="Pyridoxamine 5'-phosphate oxidase N-terminal" evidence="8">
    <location>
        <begin position="48"/>
        <end position="167"/>
    </location>
</feature>
<sequence length="223" mass="25316">MTDEPLIPHSPTEDEYVRQVTSAEPLPLLPEADPFALFAEWLKAADKSEPNDPNGMALATVDEDGLPDLRMVLLKDVDPAGFVFYTNLDSAKGRELTANPKAALLFHWKSLRRQVRVRGAVERVTDAEADAYFATRARPSQLGAWASDQSRTLPDRFALEKKVAEVGLRFGLGKVTRPPHWSGFRIRPVAIEFWRDRPFRLHERLVFERPTPDAAWTTRRLFP</sequence>
<dbReference type="PANTHER" id="PTHR10851">
    <property type="entry name" value="PYRIDOXINE-5-PHOSPHATE OXIDASE"/>
    <property type="match status" value="1"/>
</dbReference>
<dbReference type="GO" id="GO:0004733">
    <property type="term" value="F:pyridoxamine phosphate oxidase activity"/>
    <property type="evidence" value="ECO:0007669"/>
    <property type="project" value="UniProtKB-UniRule"/>
</dbReference>
<evidence type="ECO:0000256" key="5">
    <source>
        <dbReference type="ARBA" id="ARBA00023096"/>
    </source>
</evidence>
<organism evidence="10">
    <name type="scientific">Caulobacter sp. 73W</name>
    <dbReference type="NCBI Taxonomy" id="3161137"/>
    <lineage>
        <taxon>Bacteria</taxon>
        <taxon>Pseudomonadati</taxon>
        <taxon>Pseudomonadota</taxon>
        <taxon>Alphaproteobacteria</taxon>
        <taxon>Caulobacterales</taxon>
        <taxon>Caulobacteraceae</taxon>
        <taxon>Caulobacter</taxon>
    </lineage>
</organism>
<feature type="binding site" evidence="6 7">
    <location>
        <begin position="85"/>
        <end position="86"/>
    </location>
    <ligand>
        <name>FMN</name>
        <dbReference type="ChEBI" id="CHEBI:58210"/>
    </ligand>
</feature>
<feature type="domain" description="Pyridoxine 5'-phosphate oxidase dimerisation C-terminal" evidence="9">
    <location>
        <begin position="181"/>
        <end position="223"/>
    </location>
</feature>
<comment type="function">
    <text evidence="6">Catalyzes the oxidation of either pyridoxine 5'-phosphate (PNP) or pyridoxamine 5'-phosphate (PMP) into pyridoxal 5'-phosphate (PLP).</text>
</comment>
<dbReference type="NCBIfam" id="TIGR00558">
    <property type="entry name" value="pdxH"/>
    <property type="match status" value="1"/>
</dbReference>
<dbReference type="HAMAP" id="MF_01629">
    <property type="entry name" value="PdxH"/>
    <property type="match status" value="1"/>
</dbReference>
<dbReference type="GO" id="GO:0008615">
    <property type="term" value="P:pyridoxine biosynthetic process"/>
    <property type="evidence" value="ECO:0007669"/>
    <property type="project" value="UniProtKB-UniRule"/>
</dbReference>
<dbReference type="PROSITE" id="PS01064">
    <property type="entry name" value="PYRIDOX_OXIDASE"/>
    <property type="match status" value="1"/>
</dbReference>
<dbReference type="InterPro" id="IPR000659">
    <property type="entry name" value="Pyridox_Oxase"/>
</dbReference>
<keyword evidence="3 6" id="KW-0288">FMN</keyword>
<evidence type="ECO:0000313" key="10">
    <source>
        <dbReference type="EMBL" id="XDO97613.1"/>
    </source>
</evidence>
<feature type="binding site" evidence="6 7">
    <location>
        <position position="114"/>
    </location>
    <ligand>
        <name>FMN</name>
        <dbReference type="ChEBI" id="CHEBI:58210"/>
    </ligand>
</feature>
<dbReference type="InterPro" id="IPR012349">
    <property type="entry name" value="Split_barrel_FMN-bd"/>
</dbReference>
<comment type="pathway">
    <text evidence="6">Cofactor metabolism; pyridoxal 5'-phosphate salvage; pyridoxal 5'-phosphate from pyridoxine 5'-phosphate: step 1/1.</text>
</comment>
<feature type="binding site" evidence="6">
    <location>
        <position position="132"/>
    </location>
    <ligand>
        <name>substrate</name>
    </ligand>
</feature>
<feature type="binding site" evidence="6">
    <location>
        <position position="140"/>
    </location>
    <ligand>
        <name>substrate</name>
    </ligand>
</feature>
<dbReference type="InterPro" id="IPR011576">
    <property type="entry name" value="Pyridox_Oxase_N"/>
</dbReference>
<evidence type="ECO:0000256" key="3">
    <source>
        <dbReference type="ARBA" id="ARBA00022643"/>
    </source>
</evidence>
<feature type="binding site" evidence="6 7">
    <location>
        <position position="204"/>
    </location>
    <ligand>
        <name>FMN</name>
        <dbReference type="ChEBI" id="CHEBI:58210"/>
    </ligand>
</feature>
<dbReference type="RefSeq" id="WP_369060957.1">
    <property type="nucleotide sequence ID" value="NZ_CP158375.1"/>
</dbReference>
<comment type="pathway">
    <text evidence="6">Cofactor metabolism; pyridoxal 5'-phosphate salvage; pyridoxal 5'-phosphate from pyridoxamine 5'-phosphate: step 1/1.</text>
</comment>
<dbReference type="PANTHER" id="PTHR10851:SF0">
    <property type="entry name" value="PYRIDOXINE-5'-PHOSPHATE OXIDASE"/>
    <property type="match status" value="1"/>
</dbReference>
<feature type="binding site" evidence="6 7">
    <location>
        <begin position="70"/>
        <end position="75"/>
    </location>
    <ligand>
        <name>FMN</name>
        <dbReference type="ChEBI" id="CHEBI:58210"/>
    </ligand>
</feature>
<keyword evidence="4 6" id="KW-0560">Oxidoreductase</keyword>
<dbReference type="Gene3D" id="2.30.110.10">
    <property type="entry name" value="Electron Transport, Fmn-binding Protein, Chain A"/>
    <property type="match status" value="1"/>
</dbReference>
<feature type="binding site" evidence="6">
    <location>
        <position position="75"/>
    </location>
    <ligand>
        <name>substrate</name>
    </ligand>
</feature>
<evidence type="ECO:0000256" key="4">
    <source>
        <dbReference type="ARBA" id="ARBA00023002"/>
    </source>
</evidence>
<accession>A0AB39KWA3</accession>
<dbReference type="EMBL" id="CP158375">
    <property type="protein sequence ID" value="XDO97613.1"/>
    <property type="molecule type" value="Genomic_DNA"/>
</dbReference>
<comment type="catalytic activity">
    <reaction evidence="6">
        <text>pyridoxamine 5'-phosphate + O2 + H2O = pyridoxal 5'-phosphate + H2O2 + NH4(+)</text>
        <dbReference type="Rhea" id="RHEA:15817"/>
        <dbReference type="ChEBI" id="CHEBI:15377"/>
        <dbReference type="ChEBI" id="CHEBI:15379"/>
        <dbReference type="ChEBI" id="CHEBI:16240"/>
        <dbReference type="ChEBI" id="CHEBI:28938"/>
        <dbReference type="ChEBI" id="CHEBI:58451"/>
        <dbReference type="ChEBI" id="CHEBI:597326"/>
        <dbReference type="EC" id="1.4.3.5"/>
    </reaction>
</comment>
<feature type="binding site" evidence="6">
    <location>
        <begin position="200"/>
        <end position="202"/>
    </location>
    <ligand>
        <name>substrate</name>
    </ligand>
</feature>
<dbReference type="NCBIfam" id="NF004231">
    <property type="entry name" value="PRK05679.1"/>
    <property type="match status" value="1"/>
</dbReference>
<evidence type="ECO:0000259" key="9">
    <source>
        <dbReference type="Pfam" id="PF10590"/>
    </source>
</evidence>
<keyword evidence="5 6" id="KW-0664">Pyridoxine biosynthesis</keyword>
<dbReference type="GO" id="GO:0010181">
    <property type="term" value="F:FMN binding"/>
    <property type="evidence" value="ECO:0007669"/>
    <property type="project" value="UniProtKB-UniRule"/>
</dbReference>
<evidence type="ECO:0000259" key="8">
    <source>
        <dbReference type="Pfam" id="PF01243"/>
    </source>
</evidence>
<dbReference type="InterPro" id="IPR019740">
    <property type="entry name" value="Pyridox_Oxase_CS"/>
</dbReference>
<reference evidence="10" key="1">
    <citation type="submission" date="2024-06" db="EMBL/GenBank/DDBJ databases">
        <title>Caulobacter inopinatus, sp. nov.</title>
        <authorList>
            <person name="Donachie S.P."/>
        </authorList>
    </citation>
    <scope>NUCLEOTIDE SEQUENCE</scope>
    <source>
        <strain evidence="10">73W</strain>
    </source>
</reference>
<evidence type="ECO:0000256" key="2">
    <source>
        <dbReference type="ARBA" id="ARBA00022630"/>
    </source>
</evidence>
<feature type="binding site" evidence="6 7">
    <location>
        <position position="194"/>
    </location>
    <ligand>
        <name>FMN</name>
        <dbReference type="ChEBI" id="CHEBI:58210"/>
    </ligand>
</feature>
<evidence type="ECO:0000256" key="7">
    <source>
        <dbReference type="PIRSR" id="PIRSR000190-2"/>
    </source>
</evidence>
<dbReference type="Pfam" id="PF10590">
    <property type="entry name" value="PNP_phzG_C"/>
    <property type="match status" value="1"/>
</dbReference>
<dbReference type="InterPro" id="IPR019576">
    <property type="entry name" value="Pyridoxamine_oxidase_dimer_C"/>
</dbReference>
<evidence type="ECO:0000256" key="1">
    <source>
        <dbReference type="ARBA" id="ARBA00007301"/>
    </source>
</evidence>
<dbReference type="EC" id="1.4.3.5" evidence="6"/>
<comment type="cofactor">
    <cofactor evidence="6 7">
        <name>FMN</name>
        <dbReference type="ChEBI" id="CHEBI:58210"/>
    </cofactor>
    <text evidence="6 7">Binds 1 FMN per subunit.</text>
</comment>
<feature type="binding site" evidence="6">
    <location>
        <position position="136"/>
    </location>
    <ligand>
        <name>substrate</name>
    </ligand>
</feature>
<feature type="binding site" evidence="6 7">
    <location>
        <begin position="149"/>
        <end position="150"/>
    </location>
    <ligand>
        <name>FMN</name>
        <dbReference type="ChEBI" id="CHEBI:58210"/>
    </ligand>
</feature>
<evidence type="ECO:0000256" key="6">
    <source>
        <dbReference type="HAMAP-Rule" id="MF_01629"/>
    </source>
</evidence>
<dbReference type="SUPFAM" id="SSF50475">
    <property type="entry name" value="FMN-binding split barrel"/>
    <property type="match status" value="1"/>
</dbReference>
<dbReference type="PIRSF" id="PIRSF000190">
    <property type="entry name" value="Pyd_amn-ph_oxd"/>
    <property type="match status" value="1"/>
</dbReference>
<protein>
    <recommendedName>
        <fullName evidence="6">Pyridoxine/pyridoxamine 5'-phosphate oxidase</fullName>
        <ecNumber evidence="6">1.4.3.5</ecNumber>
    </recommendedName>
    <alternativeName>
        <fullName evidence="6">PNP/PMP oxidase</fullName>
        <shortName evidence="6">PNPOx</shortName>
    </alternativeName>
    <alternativeName>
        <fullName evidence="6">Pyridoxal 5'-phosphate synthase</fullName>
    </alternativeName>
</protein>